<name>A0A5S9XGR1_ARATH</name>
<feature type="transmembrane region" description="Helical" evidence="1">
    <location>
        <begin position="198"/>
        <end position="219"/>
    </location>
</feature>
<protein>
    <recommendedName>
        <fullName evidence="4">Transmembrane protein</fullName>
    </recommendedName>
</protein>
<gene>
    <name evidence="2" type="ORF">C24_LOCUS14272</name>
</gene>
<sequence length="221" mass="24079">MDDTCEVEDEGVSDHRKVAVTLEASFQAEIVGKTCKSSSSSSSSRIQKIAGTKAIRIKSESIETKLADVAKKANDARVKLTNTTKKAGRCRSQSGTSEKTSSLSKIKIEKRKALLAGFRIVFSALVAVSIMNNRPLHVLSVPNRSLYVLSVPQGVVSSHCSMVVKVHGLQDIVYCLSCMFACIYLVIFCCYGFRLAFVAANCLAFMAWFSSLVIKTFFIGV</sequence>
<feature type="transmembrane region" description="Helical" evidence="1">
    <location>
        <begin position="171"/>
        <end position="191"/>
    </location>
</feature>
<evidence type="ECO:0008006" key="4">
    <source>
        <dbReference type="Google" id="ProtNLM"/>
    </source>
</evidence>
<evidence type="ECO:0000256" key="1">
    <source>
        <dbReference type="SAM" id="Phobius"/>
    </source>
</evidence>
<proteinExistence type="predicted"/>
<organism evidence="2 3">
    <name type="scientific">Arabidopsis thaliana</name>
    <name type="common">Mouse-ear cress</name>
    <dbReference type="NCBI Taxonomy" id="3702"/>
    <lineage>
        <taxon>Eukaryota</taxon>
        <taxon>Viridiplantae</taxon>
        <taxon>Streptophyta</taxon>
        <taxon>Embryophyta</taxon>
        <taxon>Tracheophyta</taxon>
        <taxon>Spermatophyta</taxon>
        <taxon>Magnoliopsida</taxon>
        <taxon>eudicotyledons</taxon>
        <taxon>Gunneridae</taxon>
        <taxon>Pentapetalae</taxon>
        <taxon>rosids</taxon>
        <taxon>malvids</taxon>
        <taxon>Brassicales</taxon>
        <taxon>Brassicaceae</taxon>
        <taxon>Camelineae</taxon>
        <taxon>Arabidopsis</taxon>
    </lineage>
</organism>
<keyword evidence="1" id="KW-1133">Transmembrane helix</keyword>
<reference evidence="2 3" key="1">
    <citation type="submission" date="2019-12" db="EMBL/GenBank/DDBJ databases">
        <authorList>
            <person name="Jiao W.-B."/>
            <person name="Schneeberger K."/>
        </authorList>
    </citation>
    <scope>NUCLEOTIDE SEQUENCE [LARGE SCALE GENOMIC DNA]</scope>
    <source>
        <strain evidence="3">cv. C24</strain>
    </source>
</reference>
<dbReference type="Proteomes" id="UP000434276">
    <property type="component" value="Unassembled WGS sequence"/>
</dbReference>
<keyword evidence="1" id="KW-0472">Membrane</keyword>
<feature type="transmembrane region" description="Helical" evidence="1">
    <location>
        <begin position="113"/>
        <end position="131"/>
    </location>
</feature>
<dbReference type="AlphaFoldDB" id="A0A5S9XGR1"/>
<evidence type="ECO:0000313" key="3">
    <source>
        <dbReference type="Proteomes" id="UP000434276"/>
    </source>
</evidence>
<dbReference type="EMBL" id="CACSHJ010000089">
    <property type="protein sequence ID" value="CAA0384078.1"/>
    <property type="molecule type" value="Genomic_DNA"/>
</dbReference>
<accession>A0A5S9XGR1</accession>
<evidence type="ECO:0000313" key="2">
    <source>
        <dbReference type="EMBL" id="CAA0384078.1"/>
    </source>
</evidence>
<keyword evidence="1" id="KW-0812">Transmembrane</keyword>